<dbReference type="Proteomes" id="UP000245699">
    <property type="component" value="Unassembled WGS sequence"/>
</dbReference>
<dbReference type="SUPFAM" id="SSF46785">
    <property type="entry name" value="Winged helix' DNA-binding domain"/>
    <property type="match status" value="1"/>
</dbReference>
<evidence type="ECO:0000313" key="6">
    <source>
        <dbReference type="EMBL" id="PVU91703.1"/>
    </source>
</evidence>
<comment type="caution">
    <text evidence="6">The sequence shown here is derived from an EMBL/GenBank/DDBJ whole genome shotgun (WGS) entry which is preliminary data.</text>
</comment>
<dbReference type="GO" id="GO:0043022">
    <property type="term" value="F:ribosome binding"/>
    <property type="evidence" value="ECO:0007669"/>
    <property type="project" value="InterPro"/>
</dbReference>
<dbReference type="Pfam" id="PF10075">
    <property type="entry name" value="CSN8_PSD8_EIF3K"/>
    <property type="match status" value="1"/>
</dbReference>
<dbReference type="GO" id="GO:0003743">
    <property type="term" value="F:translation initiation factor activity"/>
    <property type="evidence" value="ECO:0007669"/>
    <property type="project" value="UniProtKB-UniRule"/>
</dbReference>
<dbReference type="InterPro" id="IPR033464">
    <property type="entry name" value="CSN8_PSD8_EIF3K"/>
</dbReference>
<evidence type="ECO:0000256" key="2">
    <source>
        <dbReference type="ARBA" id="ARBA00022540"/>
    </source>
</evidence>
<dbReference type="FunFam" id="1.25.40.250:FF:000001">
    <property type="entry name" value="Eukaryotic translation initiation factor 3 subunit K"/>
    <property type="match status" value="1"/>
</dbReference>
<dbReference type="InterPro" id="IPR000717">
    <property type="entry name" value="PCI_dom"/>
</dbReference>
<protein>
    <recommendedName>
        <fullName evidence="4">Eukaryotic translation initiation factor 3 subunit K</fullName>
        <shortName evidence="4">eIF3k</shortName>
    </recommendedName>
    <alternativeName>
        <fullName evidence="4">eIF-3 p25</fullName>
    </alternativeName>
</protein>
<dbReference type="GO" id="GO:0001732">
    <property type="term" value="P:formation of cytoplasmic translation initiation complex"/>
    <property type="evidence" value="ECO:0007669"/>
    <property type="project" value="UniProtKB-UniRule"/>
</dbReference>
<keyword evidence="3 4" id="KW-0648">Protein biosynthesis</keyword>
<comment type="subunit">
    <text evidence="4">Component of the eukaryotic translation initiation factor 3 (eIF-3) complex.</text>
</comment>
<organism evidence="6 7">
    <name type="scientific">Furculomyces boomerangus</name>
    <dbReference type="NCBI Taxonomy" id="61424"/>
    <lineage>
        <taxon>Eukaryota</taxon>
        <taxon>Fungi</taxon>
        <taxon>Fungi incertae sedis</taxon>
        <taxon>Zoopagomycota</taxon>
        <taxon>Kickxellomycotina</taxon>
        <taxon>Harpellomycetes</taxon>
        <taxon>Harpellales</taxon>
        <taxon>Harpellaceae</taxon>
        <taxon>Furculomyces</taxon>
    </lineage>
</organism>
<reference evidence="6 7" key="1">
    <citation type="journal article" date="2018" name="MBio">
        <title>Comparative Genomics Reveals the Core Gene Toolbox for the Fungus-Insect Symbiosis.</title>
        <authorList>
            <person name="Wang Y."/>
            <person name="Stata M."/>
            <person name="Wang W."/>
            <person name="Stajich J.E."/>
            <person name="White M.M."/>
            <person name="Moncalvo J.M."/>
        </authorList>
    </citation>
    <scope>NUCLEOTIDE SEQUENCE [LARGE SCALE GENOMIC DNA]</scope>
    <source>
        <strain evidence="6 7">AUS-77-4</strain>
    </source>
</reference>
<dbReference type="GO" id="GO:0006446">
    <property type="term" value="P:regulation of translational initiation"/>
    <property type="evidence" value="ECO:0007669"/>
    <property type="project" value="InterPro"/>
</dbReference>
<evidence type="ECO:0000256" key="1">
    <source>
        <dbReference type="ARBA" id="ARBA00022490"/>
    </source>
</evidence>
<proteinExistence type="inferred from homology"/>
<dbReference type="HAMAP" id="MF_03010">
    <property type="entry name" value="eIF3k"/>
    <property type="match status" value="1"/>
</dbReference>
<evidence type="ECO:0000256" key="4">
    <source>
        <dbReference type="HAMAP-Rule" id="MF_03010"/>
    </source>
</evidence>
<gene>
    <name evidence="6" type="ORF">BB559_004012</name>
</gene>
<dbReference type="PANTHER" id="PTHR13022:SF0">
    <property type="entry name" value="EUKARYOTIC TRANSLATION INITIATION FACTOR 3 SUBUNIT K"/>
    <property type="match status" value="1"/>
</dbReference>
<evidence type="ECO:0000259" key="5">
    <source>
        <dbReference type="PROSITE" id="PS50250"/>
    </source>
</evidence>
<keyword evidence="2 4" id="KW-0396">Initiation factor</keyword>
<keyword evidence="7" id="KW-1185">Reference proteome</keyword>
<dbReference type="PROSITE" id="PS50250">
    <property type="entry name" value="PCI"/>
    <property type="match status" value="1"/>
</dbReference>
<dbReference type="GO" id="GO:0005852">
    <property type="term" value="C:eukaryotic translation initiation factor 3 complex"/>
    <property type="evidence" value="ECO:0007669"/>
    <property type="project" value="UniProtKB-UniRule"/>
</dbReference>
<dbReference type="PANTHER" id="PTHR13022">
    <property type="entry name" value="EUKARYOTIC TRANSLATION INITIATION FACTOR 3 SUBUNIT 11"/>
    <property type="match status" value="1"/>
</dbReference>
<dbReference type="GO" id="GO:0016282">
    <property type="term" value="C:eukaryotic 43S preinitiation complex"/>
    <property type="evidence" value="ECO:0007669"/>
    <property type="project" value="UniProtKB-UniRule"/>
</dbReference>
<dbReference type="SUPFAM" id="SSF48371">
    <property type="entry name" value="ARM repeat"/>
    <property type="match status" value="1"/>
</dbReference>
<comment type="similarity">
    <text evidence="4">Belongs to the eIF-3 subunit K family.</text>
</comment>
<sequence length="229" mass="25713">MPNTTTRPSKRSDEINNLINSVNRYNPKNIPVLEEYLKDQCNSYSKDSNDLAANLALLKLYQFNPDQINLDAVINVLVKALASLPGNDFILCLYLLNEQVISDESIVKILELKDLLETAHYDTFWEVLSSDLARDLTSGVKGFDDSIRSLIANNIGITHQSATSEFLQLALNLDEMDLQDFAEQQGWIIRSDNIVTLPLHKENIAKSVVYSEQIPFVQLTKIIGAASEL</sequence>
<evidence type="ECO:0000313" key="7">
    <source>
        <dbReference type="Proteomes" id="UP000245699"/>
    </source>
</evidence>
<dbReference type="GO" id="GO:0033290">
    <property type="term" value="C:eukaryotic 48S preinitiation complex"/>
    <property type="evidence" value="ECO:0007669"/>
    <property type="project" value="UniProtKB-UniRule"/>
</dbReference>
<dbReference type="OrthoDB" id="337745at2759"/>
<dbReference type="InterPro" id="IPR016024">
    <property type="entry name" value="ARM-type_fold"/>
</dbReference>
<dbReference type="InterPro" id="IPR036388">
    <property type="entry name" value="WH-like_DNA-bd_sf"/>
</dbReference>
<dbReference type="AlphaFoldDB" id="A0A2T9YHA2"/>
<evidence type="ECO:0000256" key="3">
    <source>
        <dbReference type="ARBA" id="ARBA00022917"/>
    </source>
</evidence>
<comment type="subcellular location">
    <subcellularLocation>
        <location evidence="4">Cytoplasm</location>
    </subcellularLocation>
</comment>
<dbReference type="InterPro" id="IPR036390">
    <property type="entry name" value="WH_DNA-bd_sf"/>
</dbReference>
<comment type="function">
    <text evidence="4">Component of the eukaryotic translation initiation factor 3 (eIF-3) complex, which is involved in protein synthesis of a specialized repertoire of mRNAs and, together with other initiation factors, stimulates binding of mRNA and methionyl-tRNAi to the 40S ribosome. The eIF-3 complex specifically targets and initiates translation of a subset of mRNAs involved in cell proliferation.</text>
</comment>
<dbReference type="Gene3D" id="1.10.10.10">
    <property type="entry name" value="Winged helix-like DNA-binding domain superfamily/Winged helix DNA-binding domain"/>
    <property type="match status" value="1"/>
</dbReference>
<name>A0A2T9YHA2_9FUNG</name>
<feature type="domain" description="PCI" evidence="5">
    <location>
        <begin position="49"/>
        <end position="212"/>
    </location>
</feature>
<dbReference type="Gene3D" id="1.25.40.250">
    <property type="entry name" value="ARM repeat, domain 1"/>
    <property type="match status" value="1"/>
</dbReference>
<keyword evidence="1 4" id="KW-0963">Cytoplasm</keyword>
<dbReference type="InterPro" id="IPR016020">
    <property type="entry name" value="Transl_init_fac_sub12_N_euk"/>
</dbReference>
<dbReference type="GO" id="GO:0003723">
    <property type="term" value="F:RNA binding"/>
    <property type="evidence" value="ECO:0007669"/>
    <property type="project" value="UniProtKB-UniRule"/>
</dbReference>
<dbReference type="EMBL" id="MBFT01000400">
    <property type="protein sequence ID" value="PVU91703.1"/>
    <property type="molecule type" value="Genomic_DNA"/>
</dbReference>
<accession>A0A2T9YHA2</accession>
<dbReference type="STRING" id="61424.A0A2T9YHA2"/>
<dbReference type="InterPro" id="IPR009374">
    <property type="entry name" value="eIF3k"/>
</dbReference>